<dbReference type="InterPro" id="IPR000073">
    <property type="entry name" value="AB_hydrolase_1"/>
</dbReference>
<dbReference type="PRINTS" id="PR00111">
    <property type="entry name" value="ABHYDROLASE"/>
</dbReference>
<dbReference type="EMBL" id="BAABJP010000015">
    <property type="protein sequence ID" value="GAA5156791.1"/>
    <property type="molecule type" value="Genomic_DNA"/>
</dbReference>
<comment type="caution">
    <text evidence="2">The sequence shown here is derived from an EMBL/GenBank/DDBJ whole genome shotgun (WGS) entry which is preliminary data.</text>
</comment>
<feature type="domain" description="AB hydrolase-1" evidence="1">
    <location>
        <begin position="22"/>
        <end position="241"/>
    </location>
</feature>
<dbReference type="Proteomes" id="UP001428817">
    <property type="component" value="Unassembled WGS sequence"/>
</dbReference>
<dbReference type="Pfam" id="PF00561">
    <property type="entry name" value="Abhydrolase_1"/>
    <property type="match status" value="1"/>
</dbReference>
<keyword evidence="3" id="KW-1185">Reference proteome</keyword>
<dbReference type="RefSeq" id="WP_185059554.1">
    <property type="nucleotide sequence ID" value="NZ_BAABJP010000015.1"/>
</dbReference>
<dbReference type="Gene3D" id="3.40.50.1820">
    <property type="entry name" value="alpha/beta hydrolase"/>
    <property type="match status" value="1"/>
</dbReference>
<dbReference type="InterPro" id="IPR029058">
    <property type="entry name" value="AB_hydrolase_fold"/>
</dbReference>
<dbReference type="GO" id="GO:0016787">
    <property type="term" value="F:hydrolase activity"/>
    <property type="evidence" value="ECO:0007669"/>
    <property type="project" value="UniProtKB-KW"/>
</dbReference>
<evidence type="ECO:0000313" key="3">
    <source>
        <dbReference type="Proteomes" id="UP001428817"/>
    </source>
</evidence>
<proteinExistence type="predicted"/>
<keyword evidence="2" id="KW-0378">Hydrolase</keyword>
<reference evidence="3" key="1">
    <citation type="journal article" date="2019" name="Int. J. Syst. Evol. Microbiol.">
        <title>The Global Catalogue of Microorganisms (GCM) 10K type strain sequencing project: providing services to taxonomists for standard genome sequencing and annotation.</title>
        <authorList>
            <consortium name="The Broad Institute Genomics Platform"/>
            <consortium name="The Broad Institute Genome Sequencing Center for Infectious Disease"/>
            <person name="Wu L."/>
            <person name="Ma J."/>
        </authorList>
    </citation>
    <scope>NUCLEOTIDE SEQUENCE [LARGE SCALE GENOMIC DNA]</scope>
    <source>
        <strain evidence="3">JCM 18303</strain>
    </source>
</reference>
<dbReference type="PANTHER" id="PTHR43433">
    <property type="entry name" value="HYDROLASE, ALPHA/BETA FOLD FAMILY PROTEIN"/>
    <property type="match status" value="1"/>
</dbReference>
<dbReference type="SUPFAM" id="SSF53474">
    <property type="entry name" value="alpha/beta-Hydrolases"/>
    <property type="match status" value="1"/>
</dbReference>
<dbReference type="PANTHER" id="PTHR43433:SF5">
    <property type="entry name" value="AB HYDROLASE-1 DOMAIN-CONTAINING PROTEIN"/>
    <property type="match status" value="1"/>
</dbReference>
<accession>A0ABP9Q4Z7</accession>
<gene>
    <name evidence="2" type="ORF">GCM10023321_33360</name>
</gene>
<name>A0ABP9Q4Z7_9PSEU</name>
<organism evidence="2 3">
    <name type="scientific">Pseudonocardia eucalypti</name>
    <dbReference type="NCBI Taxonomy" id="648755"/>
    <lineage>
        <taxon>Bacteria</taxon>
        <taxon>Bacillati</taxon>
        <taxon>Actinomycetota</taxon>
        <taxon>Actinomycetes</taxon>
        <taxon>Pseudonocardiales</taxon>
        <taxon>Pseudonocardiaceae</taxon>
        <taxon>Pseudonocardia</taxon>
    </lineage>
</organism>
<sequence>MLLDISTGARLDVVRSGDPANPALLLVCGTSQHYGLWGALATGLAERYHVITYNHRGIGDSERGDGALSMASMAEDAAAVLDAVGVTRAHVLGWSLGSAVAQELALAHPDRVASLVLWGTWPRVDGFQTCGLAALRYPWTTGDMQTALAALGLAFSPELLNSPDFGAMMEQMLPLFPQTEAQVRTVVEQWDADLAHDTADRLPKIDKPTLVLGGAQDLLTPPWQCEAVAKLIPGARLKIFTGPGSSHAVGLERTEEFLAEVLPFLAEQQVPAGA</sequence>
<dbReference type="InterPro" id="IPR050471">
    <property type="entry name" value="AB_hydrolase"/>
</dbReference>
<protein>
    <submittedName>
        <fullName evidence="2">Alpha/beta hydrolase</fullName>
    </submittedName>
</protein>
<evidence type="ECO:0000313" key="2">
    <source>
        <dbReference type="EMBL" id="GAA5156791.1"/>
    </source>
</evidence>
<evidence type="ECO:0000259" key="1">
    <source>
        <dbReference type="Pfam" id="PF00561"/>
    </source>
</evidence>